<dbReference type="SUPFAM" id="SSF51735">
    <property type="entry name" value="NAD(P)-binding Rossmann-fold domains"/>
    <property type="match status" value="1"/>
</dbReference>
<dbReference type="InterPro" id="IPR000683">
    <property type="entry name" value="Gfo/Idh/MocA-like_OxRdtase_N"/>
</dbReference>
<accession>A0ABP8V9P4</accession>
<dbReference type="Pfam" id="PF01408">
    <property type="entry name" value="GFO_IDH_MocA"/>
    <property type="match status" value="1"/>
</dbReference>
<evidence type="ECO:0000313" key="4">
    <source>
        <dbReference type="Proteomes" id="UP001501195"/>
    </source>
</evidence>
<dbReference type="InterPro" id="IPR055170">
    <property type="entry name" value="GFO_IDH_MocA-like_dom"/>
</dbReference>
<evidence type="ECO:0000313" key="3">
    <source>
        <dbReference type="EMBL" id="GAA4657260.1"/>
    </source>
</evidence>
<dbReference type="Gene3D" id="3.40.50.720">
    <property type="entry name" value="NAD(P)-binding Rossmann-like Domain"/>
    <property type="match status" value="1"/>
</dbReference>
<proteinExistence type="predicted"/>
<dbReference type="InterPro" id="IPR051450">
    <property type="entry name" value="Gfo/Idh/MocA_Oxidoreductases"/>
</dbReference>
<feature type="domain" description="GFO/IDH/MocA-like oxidoreductase" evidence="2">
    <location>
        <begin position="131"/>
        <end position="240"/>
    </location>
</feature>
<evidence type="ECO:0000259" key="1">
    <source>
        <dbReference type="Pfam" id="PF01408"/>
    </source>
</evidence>
<gene>
    <name evidence="3" type="ORF">GCM10023225_31840</name>
</gene>
<organism evidence="3 4">
    <name type="scientific">Kineococcus glutinatus</name>
    <dbReference type="NCBI Taxonomy" id="1070872"/>
    <lineage>
        <taxon>Bacteria</taxon>
        <taxon>Bacillati</taxon>
        <taxon>Actinomycetota</taxon>
        <taxon>Actinomycetes</taxon>
        <taxon>Kineosporiales</taxon>
        <taxon>Kineosporiaceae</taxon>
        <taxon>Kineococcus</taxon>
    </lineage>
</organism>
<dbReference type="Pfam" id="PF22725">
    <property type="entry name" value="GFO_IDH_MocA_C3"/>
    <property type="match status" value="1"/>
</dbReference>
<name>A0ABP8V9P4_9ACTN</name>
<dbReference type="PANTHER" id="PTHR43377:SF1">
    <property type="entry name" value="BILIVERDIN REDUCTASE A"/>
    <property type="match status" value="1"/>
</dbReference>
<comment type="caution">
    <text evidence="3">The sequence shown here is derived from an EMBL/GenBank/DDBJ whole genome shotgun (WGS) entry which is preliminary data.</text>
</comment>
<dbReference type="SUPFAM" id="SSF55347">
    <property type="entry name" value="Glyceraldehyde-3-phosphate dehydrogenase-like, C-terminal domain"/>
    <property type="match status" value="1"/>
</dbReference>
<feature type="domain" description="Gfo/Idh/MocA-like oxidoreductase N-terminal" evidence="1">
    <location>
        <begin position="8"/>
        <end position="122"/>
    </location>
</feature>
<sequence>MSAAGRPLRAGVVGLGAMGRHHARVLGSLEGVELVAAADVGGDPHRAAGGARVVRDVAALLAVGVDLAVVAVPTAMHEEVAVPLAGAGVHVLVEKPLAQDPATAARIADAVAAAGVVGAVGHIERCNPALRELRRRTAAGELGRIHQVATRRQGPFPARIGDVGVVKDLGTHDIDSTAWITGSPFAAVSARTAHRTGRPHEDLAVVVGSLADGTITNHVVNWMSPVKERVTVVTGEAGTFVADTLTADLTLHANGSVPVSWEALAGFRGVSEGDVTRFAFPKPEPLRTELAGFRDAVLAGGDAGGSCTVSMAEGLQVVAVADAVLRSAAGGVTVDLP</sequence>
<dbReference type="Gene3D" id="3.30.360.10">
    <property type="entry name" value="Dihydrodipicolinate Reductase, domain 2"/>
    <property type="match status" value="1"/>
</dbReference>
<dbReference type="PANTHER" id="PTHR43377">
    <property type="entry name" value="BILIVERDIN REDUCTASE A"/>
    <property type="match status" value="1"/>
</dbReference>
<dbReference type="Proteomes" id="UP001501195">
    <property type="component" value="Unassembled WGS sequence"/>
</dbReference>
<reference evidence="4" key="1">
    <citation type="journal article" date="2019" name="Int. J. Syst. Evol. Microbiol.">
        <title>The Global Catalogue of Microorganisms (GCM) 10K type strain sequencing project: providing services to taxonomists for standard genome sequencing and annotation.</title>
        <authorList>
            <consortium name="The Broad Institute Genomics Platform"/>
            <consortium name="The Broad Institute Genome Sequencing Center for Infectious Disease"/>
            <person name="Wu L."/>
            <person name="Ma J."/>
        </authorList>
    </citation>
    <scope>NUCLEOTIDE SEQUENCE [LARGE SCALE GENOMIC DNA]</scope>
    <source>
        <strain evidence="4">JCM 18126</strain>
    </source>
</reference>
<dbReference type="RefSeq" id="WP_345713736.1">
    <property type="nucleotide sequence ID" value="NZ_BAABIL010000597.1"/>
</dbReference>
<protein>
    <submittedName>
        <fullName evidence="3">Gfo/Idh/MocA family oxidoreductase</fullName>
    </submittedName>
</protein>
<keyword evidence="4" id="KW-1185">Reference proteome</keyword>
<evidence type="ECO:0000259" key="2">
    <source>
        <dbReference type="Pfam" id="PF22725"/>
    </source>
</evidence>
<dbReference type="EMBL" id="BAABIL010000597">
    <property type="protein sequence ID" value="GAA4657260.1"/>
    <property type="molecule type" value="Genomic_DNA"/>
</dbReference>
<dbReference type="InterPro" id="IPR036291">
    <property type="entry name" value="NAD(P)-bd_dom_sf"/>
</dbReference>